<evidence type="ECO:0000256" key="3">
    <source>
        <dbReference type="SAM" id="SignalP"/>
    </source>
</evidence>
<dbReference type="RefSeq" id="WP_130494486.1">
    <property type="nucleotide sequence ID" value="NZ_SGXD01000006.1"/>
</dbReference>
<gene>
    <name evidence="4" type="ORF">EV189_3758</name>
</gene>
<organism evidence="4 5">
    <name type="scientific">Motilibacter rhizosphaerae</name>
    <dbReference type="NCBI Taxonomy" id="598652"/>
    <lineage>
        <taxon>Bacteria</taxon>
        <taxon>Bacillati</taxon>
        <taxon>Actinomycetota</taxon>
        <taxon>Actinomycetes</taxon>
        <taxon>Motilibacterales</taxon>
        <taxon>Motilibacteraceae</taxon>
        <taxon>Motilibacter</taxon>
    </lineage>
</organism>
<feature type="chain" id="PRO_5021000891" evidence="3">
    <location>
        <begin position="32"/>
        <end position="374"/>
    </location>
</feature>
<dbReference type="EMBL" id="SGXD01000006">
    <property type="protein sequence ID" value="RZS79404.1"/>
    <property type="molecule type" value="Genomic_DNA"/>
</dbReference>
<dbReference type="SUPFAM" id="SSF50974">
    <property type="entry name" value="Nitrous oxide reductase, N-terminal domain"/>
    <property type="match status" value="1"/>
</dbReference>
<dbReference type="PANTHER" id="PTHR30344:SF1">
    <property type="entry name" value="6-PHOSPHOGLUCONOLACTONASE"/>
    <property type="match status" value="1"/>
</dbReference>
<dbReference type="Gene3D" id="2.130.10.10">
    <property type="entry name" value="YVTN repeat-like/Quinoprotein amine dehydrogenase"/>
    <property type="match status" value="2"/>
</dbReference>
<dbReference type="InterPro" id="IPR006311">
    <property type="entry name" value="TAT_signal"/>
</dbReference>
<reference evidence="4 5" key="1">
    <citation type="submission" date="2019-02" db="EMBL/GenBank/DDBJ databases">
        <title>Genomic Encyclopedia of Type Strains, Phase IV (KMG-IV): sequencing the most valuable type-strain genomes for metagenomic binning, comparative biology and taxonomic classification.</title>
        <authorList>
            <person name="Goeker M."/>
        </authorList>
    </citation>
    <scope>NUCLEOTIDE SEQUENCE [LARGE SCALE GENOMIC DNA]</scope>
    <source>
        <strain evidence="4 5">DSM 45622</strain>
    </source>
</reference>
<dbReference type="Proteomes" id="UP000293638">
    <property type="component" value="Unassembled WGS sequence"/>
</dbReference>
<evidence type="ECO:0000313" key="5">
    <source>
        <dbReference type="Proteomes" id="UP000293638"/>
    </source>
</evidence>
<proteinExistence type="inferred from homology"/>
<evidence type="ECO:0000256" key="1">
    <source>
        <dbReference type="ARBA" id="ARBA00001935"/>
    </source>
</evidence>
<dbReference type="InterPro" id="IPR019405">
    <property type="entry name" value="Lactonase_7-beta_prop"/>
</dbReference>
<dbReference type="OrthoDB" id="9790815at2"/>
<comment type="cofactor">
    <cofactor evidence="1">
        <name>Cu cation</name>
        <dbReference type="ChEBI" id="CHEBI:23378"/>
    </cofactor>
</comment>
<keyword evidence="4" id="KW-0413">Isomerase</keyword>
<dbReference type="PANTHER" id="PTHR30344">
    <property type="entry name" value="6-PHOSPHOGLUCONOLACTONASE-RELATED"/>
    <property type="match status" value="1"/>
</dbReference>
<protein>
    <submittedName>
        <fullName evidence="4">6-phosphogluconolactonase (Cycloisomerase 2 family)</fullName>
    </submittedName>
</protein>
<dbReference type="InterPro" id="IPR050282">
    <property type="entry name" value="Cycloisomerase_2"/>
</dbReference>
<dbReference type="PROSITE" id="PS51318">
    <property type="entry name" value="TAT"/>
    <property type="match status" value="1"/>
</dbReference>
<keyword evidence="3" id="KW-0732">Signal</keyword>
<comment type="caution">
    <text evidence="4">The sequence shown here is derived from an EMBL/GenBank/DDBJ whole genome shotgun (WGS) entry which is preliminary data.</text>
</comment>
<dbReference type="InterPro" id="IPR011045">
    <property type="entry name" value="N2O_reductase_N"/>
</dbReference>
<name>A0A4Q7NAA6_9ACTN</name>
<accession>A0A4Q7NAA6</accession>
<dbReference type="AlphaFoldDB" id="A0A4Q7NAA6"/>
<dbReference type="InterPro" id="IPR015943">
    <property type="entry name" value="WD40/YVTN_repeat-like_dom_sf"/>
</dbReference>
<sequence>MTRTPLSRTSALAAALTGAAALLATAGTASAAPVPPSVFVLDDAVSGNAVHAYSRQADGTLASVGTYATGGLGGQLAGSVVDHTASQGALAADRAHQELLAVNPGSDTLSVLRVHNHSLSLREVVATGGAFPVSVTSSGDAVYVLNARDGGSISGFRWVGNRLVAVPAWHRELHLPVPAAEFVSTPGQVAVTPDGTHLVVTTKASTASILVYGLDASGAPAAAPVATQVPGTVPFAVASDAAGHLAVAFAGTSEVRTYAVAADGTLTTLGQVATGQAATCWIAASGDLLVASNAGSGTVSRIQVGAGGGLTALGTTATDPGTVDSAFTPDGSELFVQTGATGTVDAYAVDGTTLTPLGSTVVPGAVGGEGIVAW</sequence>
<keyword evidence="5" id="KW-1185">Reference proteome</keyword>
<feature type="signal peptide" evidence="3">
    <location>
        <begin position="1"/>
        <end position="31"/>
    </location>
</feature>
<comment type="similarity">
    <text evidence="2">Belongs to the cycloisomerase 2 family.</text>
</comment>
<evidence type="ECO:0000256" key="2">
    <source>
        <dbReference type="ARBA" id="ARBA00005564"/>
    </source>
</evidence>
<dbReference type="GO" id="GO:0017057">
    <property type="term" value="F:6-phosphogluconolactonase activity"/>
    <property type="evidence" value="ECO:0007669"/>
    <property type="project" value="TreeGrafter"/>
</dbReference>
<evidence type="ECO:0000313" key="4">
    <source>
        <dbReference type="EMBL" id="RZS79404.1"/>
    </source>
</evidence>
<dbReference type="Pfam" id="PF10282">
    <property type="entry name" value="Lactonase"/>
    <property type="match status" value="1"/>
</dbReference>
<dbReference type="GO" id="GO:0016853">
    <property type="term" value="F:isomerase activity"/>
    <property type="evidence" value="ECO:0007669"/>
    <property type="project" value="UniProtKB-KW"/>
</dbReference>